<keyword evidence="14" id="KW-1185">Reference proteome</keyword>
<dbReference type="EMBL" id="JACHWP010000003">
    <property type="protein sequence ID" value="MBB3023242.1"/>
    <property type="molecule type" value="Genomic_DNA"/>
</dbReference>
<dbReference type="SUPFAM" id="SSF161098">
    <property type="entry name" value="MetI-like"/>
    <property type="match status" value="1"/>
</dbReference>
<evidence type="ECO:0000256" key="11">
    <source>
        <dbReference type="SAM" id="MobiDB-lite"/>
    </source>
</evidence>
<sequence length="419" mass="44432">MSSSAVIKDQDLVRGRAAQQSPRPKGPRSAAAREERRLPWYHALVTAGIALALSVVILAGVQALVGLLPEDQQVNLVGRDFSPFSLASVLVFGYVLHLAVAYVYSRLREGRRWAMDRVVTLVVTGAFVIAMIPLVSLLAEVVARGLPRLLTPGFLTGTMQGFTGGADGGGILHAIVGTVLITLGASIISIPIGLFTAVFLVEYSKTGVKRMLGRGVTFLVDVMTGIPSIVAGLFALALFITITNDPGIRSGLMGSVALSLLMIPTVVRSSEEMIRLVPHDLREAALALGVPRWIVTVRVVLRTAIAGLTTSVTLAVARVIGETAPLMFTIGGLTLLNANLFEGRMAALPLVINGQYAAGAAPCSGDTVINYFTRAEYACNTGINLERAWATALTLIILVMVLNVVARLVSYYFAPKTGR</sequence>
<dbReference type="GO" id="GO:0005886">
    <property type="term" value="C:plasma membrane"/>
    <property type="evidence" value="ECO:0007669"/>
    <property type="project" value="UniProtKB-SubCell"/>
</dbReference>
<dbReference type="AlphaFoldDB" id="A0A839QT52"/>
<dbReference type="PANTHER" id="PTHR42922:SF1">
    <property type="entry name" value="PHOSPHATE TRANSPORT SYSTEM PERMEASE PROTEIN PSTA"/>
    <property type="match status" value="1"/>
</dbReference>
<dbReference type="NCBIfam" id="TIGR00974">
    <property type="entry name" value="3a0107s02c"/>
    <property type="match status" value="1"/>
</dbReference>
<evidence type="ECO:0000256" key="6">
    <source>
        <dbReference type="ARBA" id="ARBA00022592"/>
    </source>
</evidence>
<dbReference type="CDD" id="cd06261">
    <property type="entry name" value="TM_PBP2"/>
    <property type="match status" value="1"/>
</dbReference>
<comment type="function">
    <text evidence="1">Part of the binding-protein-dependent transport system for phosphate; probably responsible for the translocation of the substrate across the membrane.</text>
</comment>
<comment type="subcellular location">
    <subcellularLocation>
        <location evidence="2 10">Cell membrane</location>
        <topology evidence="2 10">Multi-pass membrane protein</topology>
    </subcellularLocation>
</comment>
<proteinExistence type="inferred from homology"/>
<reference evidence="13 14" key="1">
    <citation type="submission" date="2020-08" db="EMBL/GenBank/DDBJ databases">
        <title>Sequencing the genomes of 1000 actinobacteria strains.</title>
        <authorList>
            <person name="Klenk H.-P."/>
        </authorList>
    </citation>
    <scope>NUCLEOTIDE SEQUENCE [LARGE SCALE GENOMIC DNA]</scope>
    <source>
        <strain evidence="13 14">DSM 23040</strain>
    </source>
</reference>
<feature type="transmembrane region" description="Helical" evidence="10">
    <location>
        <begin position="171"/>
        <end position="201"/>
    </location>
</feature>
<dbReference type="InterPro" id="IPR035906">
    <property type="entry name" value="MetI-like_sf"/>
</dbReference>
<feature type="transmembrane region" description="Helical" evidence="10">
    <location>
        <begin position="222"/>
        <end position="242"/>
    </location>
</feature>
<evidence type="ECO:0000256" key="10">
    <source>
        <dbReference type="RuleBase" id="RU363043"/>
    </source>
</evidence>
<feature type="transmembrane region" description="Helical" evidence="10">
    <location>
        <begin position="248"/>
        <end position="267"/>
    </location>
</feature>
<keyword evidence="4" id="KW-0813">Transport</keyword>
<evidence type="ECO:0000256" key="9">
    <source>
        <dbReference type="ARBA" id="ARBA00023136"/>
    </source>
</evidence>
<feature type="transmembrane region" description="Helical" evidence="10">
    <location>
        <begin position="84"/>
        <end position="105"/>
    </location>
</feature>
<evidence type="ECO:0000313" key="14">
    <source>
        <dbReference type="Proteomes" id="UP000568050"/>
    </source>
</evidence>
<keyword evidence="7 10" id="KW-0812">Transmembrane</keyword>
<evidence type="ECO:0000259" key="12">
    <source>
        <dbReference type="PROSITE" id="PS50928"/>
    </source>
</evidence>
<organism evidence="13 14">
    <name type="scientific">Helcobacillus massiliensis</name>
    <dbReference type="NCBI Taxonomy" id="521392"/>
    <lineage>
        <taxon>Bacteria</taxon>
        <taxon>Bacillati</taxon>
        <taxon>Actinomycetota</taxon>
        <taxon>Actinomycetes</taxon>
        <taxon>Micrococcales</taxon>
        <taxon>Dermabacteraceae</taxon>
        <taxon>Helcobacillus</taxon>
    </lineage>
</organism>
<comment type="similarity">
    <text evidence="3 10">Belongs to the binding-protein-dependent transport system permease family. CysTW subfamily.</text>
</comment>
<evidence type="ECO:0000256" key="7">
    <source>
        <dbReference type="ARBA" id="ARBA00022692"/>
    </source>
</evidence>
<evidence type="ECO:0000256" key="8">
    <source>
        <dbReference type="ARBA" id="ARBA00022989"/>
    </source>
</evidence>
<dbReference type="InterPro" id="IPR051408">
    <property type="entry name" value="Phosphate_transprt_permease"/>
</dbReference>
<keyword evidence="5 10" id="KW-1003">Cell membrane</keyword>
<dbReference type="Gene3D" id="1.10.3720.10">
    <property type="entry name" value="MetI-like"/>
    <property type="match status" value="1"/>
</dbReference>
<gene>
    <name evidence="13" type="ORF">FHX50_001527</name>
</gene>
<dbReference type="GO" id="GO:0005315">
    <property type="term" value="F:phosphate transmembrane transporter activity"/>
    <property type="evidence" value="ECO:0007669"/>
    <property type="project" value="InterPro"/>
</dbReference>
<dbReference type="Proteomes" id="UP000568050">
    <property type="component" value="Unassembled WGS sequence"/>
</dbReference>
<protein>
    <recommendedName>
        <fullName evidence="10">Phosphate transport system permease protein PstA</fullName>
    </recommendedName>
</protein>
<feature type="transmembrane region" description="Helical" evidence="10">
    <location>
        <begin position="117"/>
        <end position="139"/>
    </location>
</feature>
<feature type="region of interest" description="Disordered" evidence="11">
    <location>
        <begin position="14"/>
        <end position="33"/>
    </location>
</feature>
<evidence type="ECO:0000256" key="1">
    <source>
        <dbReference type="ARBA" id="ARBA00003510"/>
    </source>
</evidence>
<evidence type="ECO:0000256" key="2">
    <source>
        <dbReference type="ARBA" id="ARBA00004651"/>
    </source>
</evidence>
<dbReference type="PROSITE" id="PS50928">
    <property type="entry name" value="ABC_TM1"/>
    <property type="match status" value="1"/>
</dbReference>
<dbReference type="RefSeq" id="WP_183376241.1">
    <property type="nucleotide sequence ID" value="NZ_CBCSFZ010000023.1"/>
</dbReference>
<evidence type="ECO:0000256" key="3">
    <source>
        <dbReference type="ARBA" id="ARBA00007069"/>
    </source>
</evidence>
<evidence type="ECO:0000256" key="4">
    <source>
        <dbReference type="ARBA" id="ARBA00022448"/>
    </source>
</evidence>
<dbReference type="Pfam" id="PF00528">
    <property type="entry name" value="BPD_transp_1"/>
    <property type="match status" value="1"/>
</dbReference>
<keyword evidence="9 10" id="KW-0472">Membrane</keyword>
<dbReference type="PANTHER" id="PTHR42922">
    <property type="entry name" value="PHOSPHATE TRANSPORT SYSTEM PERMEASE PROTEIN PSTA"/>
    <property type="match status" value="1"/>
</dbReference>
<dbReference type="InterPro" id="IPR000515">
    <property type="entry name" value="MetI-like"/>
</dbReference>
<keyword evidence="8 10" id="KW-1133">Transmembrane helix</keyword>
<evidence type="ECO:0000313" key="13">
    <source>
        <dbReference type="EMBL" id="MBB3023242.1"/>
    </source>
</evidence>
<feature type="transmembrane region" description="Helical" evidence="10">
    <location>
        <begin position="392"/>
        <end position="414"/>
    </location>
</feature>
<dbReference type="InterPro" id="IPR005672">
    <property type="entry name" value="Phosphate_PstA"/>
</dbReference>
<keyword evidence="6" id="KW-0592">Phosphate transport</keyword>
<accession>A0A839QT52</accession>
<name>A0A839QT52_9MICO</name>
<feature type="domain" description="ABC transmembrane type-1" evidence="12">
    <location>
        <begin position="175"/>
        <end position="406"/>
    </location>
</feature>
<comment type="caution">
    <text evidence="13">The sequence shown here is derived from an EMBL/GenBank/DDBJ whole genome shotgun (WGS) entry which is preliminary data.</text>
</comment>
<feature type="transmembrane region" description="Helical" evidence="10">
    <location>
        <begin position="43"/>
        <end position="64"/>
    </location>
</feature>
<evidence type="ECO:0000256" key="5">
    <source>
        <dbReference type="ARBA" id="ARBA00022475"/>
    </source>
</evidence>
<dbReference type="GO" id="GO:0035435">
    <property type="term" value="P:phosphate ion transmembrane transport"/>
    <property type="evidence" value="ECO:0007669"/>
    <property type="project" value="InterPro"/>
</dbReference>